<evidence type="ECO:0000256" key="4">
    <source>
        <dbReference type="ARBA" id="ARBA00023029"/>
    </source>
</evidence>
<dbReference type="Gene3D" id="3.40.50.140">
    <property type="match status" value="1"/>
</dbReference>
<dbReference type="GO" id="GO:0016853">
    <property type="term" value="F:isomerase activity"/>
    <property type="evidence" value="ECO:0007669"/>
    <property type="project" value="UniProtKB-KW"/>
</dbReference>
<dbReference type="Pfam" id="PF01131">
    <property type="entry name" value="Topoisom_bac"/>
    <property type="match status" value="1"/>
</dbReference>
<dbReference type="InterPro" id="IPR000380">
    <property type="entry name" value="Topo_IA"/>
</dbReference>
<keyword evidence="4" id="KW-0799">Topoisomerase</keyword>
<gene>
    <name evidence="12" type="ORF">RGB73_30340</name>
</gene>
<keyword evidence="13" id="KW-1185">Reference proteome</keyword>
<dbReference type="SMART" id="SM00437">
    <property type="entry name" value="TOP1Ac"/>
    <property type="match status" value="1"/>
</dbReference>
<evidence type="ECO:0000313" key="13">
    <source>
        <dbReference type="Proteomes" id="UP001256827"/>
    </source>
</evidence>
<comment type="similarity">
    <text evidence="2">Belongs to the type IA topoisomerase family.</text>
</comment>
<organism evidence="12 13">
    <name type="scientific">Brevibacillus brevis</name>
    <name type="common">Bacillus brevis</name>
    <dbReference type="NCBI Taxonomy" id="1393"/>
    <lineage>
        <taxon>Bacteria</taxon>
        <taxon>Bacillati</taxon>
        <taxon>Bacillota</taxon>
        <taxon>Bacilli</taxon>
        <taxon>Bacillales</taxon>
        <taxon>Paenibacillaceae</taxon>
        <taxon>Brevibacillus</taxon>
    </lineage>
</organism>
<dbReference type="Proteomes" id="UP001256827">
    <property type="component" value="Plasmid pBbsI"/>
</dbReference>
<dbReference type="PROSITE" id="PS52039">
    <property type="entry name" value="TOPO_IA_2"/>
    <property type="match status" value="1"/>
</dbReference>
<dbReference type="InterPro" id="IPR025589">
    <property type="entry name" value="Toprim_C_rpt"/>
</dbReference>
<dbReference type="Gene3D" id="2.70.20.10">
    <property type="entry name" value="Topoisomerase I, domain 3"/>
    <property type="match status" value="1"/>
</dbReference>
<dbReference type="RefSeq" id="WP_310774674.1">
    <property type="nucleotide sequence ID" value="NZ_CP134052.1"/>
</dbReference>
<evidence type="ECO:0000256" key="2">
    <source>
        <dbReference type="ARBA" id="ARBA00009446"/>
    </source>
</evidence>
<evidence type="ECO:0000313" key="12">
    <source>
        <dbReference type="EMBL" id="WNC17870.1"/>
    </source>
</evidence>
<accession>A0ABY9TCM6</accession>
<evidence type="ECO:0000256" key="6">
    <source>
        <dbReference type="ARBA" id="ARBA00023235"/>
    </source>
</evidence>
<dbReference type="Gene3D" id="3.30.65.10">
    <property type="entry name" value="Bacterial Topoisomerase I, domain 1"/>
    <property type="match status" value="2"/>
</dbReference>
<keyword evidence="5" id="KW-0238">DNA-binding</keyword>
<dbReference type="InterPro" id="IPR023406">
    <property type="entry name" value="Topo_IA_AS"/>
</dbReference>
<dbReference type="PROSITE" id="PS00396">
    <property type="entry name" value="TOPO_IA_1"/>
    <property type="match status" value="1"/>
</dbReference>
<keyword evidence="12" id="KW-0614">Plasmid</keyword>
<geneLocation type="plasmid" evidence="12 13">
    <name>pBbsI</name>
</geneLocation>
<dbReference type="SMART" id="SM00436">
    <property type="entry name" value="TOP1Bc"/>
    <property type="match status" value="1"/>
</dbReference>
<dbReference type="InterPro" id="IPR003601">
    <property type="entry name" value="Topo_IA_2"/>
</dbReference>
<evidence type="ECO:0000256" key="7">
    <source>
        <dbReference type="ARBA" id="ARBA00030003"/>
    </source>
</evidence>
<dbReference type="EMBL" id="CP134052">
    <property type="protein sequence ID" value="WNC17870.1"/>
    <property type="molecule type" value="Genomic_DNA"/>
</dbReference>
<dbReference type="InterPro" id="IPR013825">
    <property type="entry name" value="Topo_IA_cen_sub2"/>
</dbReference>
<dbReference type="InterPro" id="IPR034144">
    <property type="entry name" value="TOPRIM_TopoIII"/>
</dbReference>
<dbReference type="PANTHER" id="PTHR11390">
    <property type="entry name" value="PROKARYOTIC DNA TOPOISOMERASE"/>
    <property type="match status" value="1"/>
</dbReference>
<dbReference type="InterPro" id="IPR003602">
    <property type="entry name" value="Topo_IA_DNA-bd_dom"/>
</dbReference>
<dbReference type="Gene3D" id="1.10.290.10">
    <property type="entry name" value="Topoisomerase I, domain 4"/>
    <property type="match status" value="1"/>
</dbReference>
<dbReference type="CDD" id="cd03362">
    <property type="entry name" value="TOPRIM_TopoIA_TopoIII"/>
    <property type="match status" value="1"/>
</dbReference>
<sequence length="970" mass="109796">MKTLYISEKPDMTRKFVSLPMFRGGKFVKGSKGYYGYVEGSSWIHVWCIGHLAELFMPADYDEKYKEWKLEHLPIIPEEFKRKPNPEHLEQFQFIQELMERSDVSTICCCTDAGREGELIFRELYWMNGSTKPIKRLFVSATDDEALTIGFNNLQPGTDFDTLGDSADARAITDLLVGDTLTRGYRVKLGQLLPLGRVMICLLAEIYNREQAIANFKSQNFYELFGQFGPIKAKWDSGTKEYIMDPDPVKAIQEKVKDKDGVITACTKREKKSSPPLLYNLTDLSKECVKELGWSAVKTLDVLQSLYSPPLSLVTYPRTDSRYLPASMVEDVQKAVKAFSDTPFSDIAAGITGEISSKHKVFNDELVSDHYAIIPNPKIKPNVDNLSADQRILYERIVKRFLANFYPPAIYEVTEITITCEGETFQTKGKKLLSPGYLSVIANNDEEDETPVIDIPFLEEGVSVKCDNTTLHTGKTTPPAVYREDLLLEFMENAGRKLDDESLKEVMRGKRIATSATEGAAIQKLYDYKYIEAKGKQIRLTATGRFLVENVQIPELRSPEFTATMEYQLEQIRSGELSKADYLSSIFRFCHYLADEIRKISDAQKNVLQTTQIDENKIGTCPCCRKPVIKKETGDKQTFYGCSAYPDCTFTVPSVVLNNKIPVKQIQKLLERNSTDILAGFSKDGKEFFGLLYVEDNKVKFRTPTQEELSLGKCPKCQKPVIHRMRFYGCSGYPDCNFSVPLAIKEKVLSPNDVQKLLNEGTTGLLEFKGEKGTFKAFVIYDPTDGKVKFRFPTAEDVTVGQCPKCSGHVIPLKTFYGCSNHPDCNFTLPMVVKEKKIPIKEIERILEKGESNLLDGFIGKSGPFRAFLTLQDGRLQFRFPVDQDLSIGKCPHCDSLVIDKKSFVVCSKQDCGFRIFKTLAGKTLTNKQVQTLLSLRPTEKIKGFSGQKGTFEAKLFYSKEERKVKFMFD</sequence>
<dbReference type="CDD" id="cd00186">
    <property type="entry name" value="TOP1Ac"/>
    <property type="match status" value="1"/>
</dbReference>
<proteinExistence type="inferred from homology"/>
<dbReference type="PRINTS" id="PR00417">
    <property type="entry name" value="PRTPISMRASEI"/>
</dbReference>
<evidence type="ECO:0000256" key="1">
    <source>
        <dbReference type="ARBA" id="ARBA00000213"/>
    </source>
</evidence>
<dbReference type="PANTHER" id="PTHR11390:SF21">
    <property type="entry name" value="DNA TOPOISOMERASE 3-ALPHA"/>
    <property type="match status" value="1"/>
</dbReference>
<dbReference type="InterPro" id="IPR006171">
    <property type="entry name" value="TOPRIM_dom"/>
</dbReference>
<dbReference type="InterPro" id="IPR013824">
    <property type="entry name" value="Topo_IA_cen_sub1"/>
</dbReference>
<keyword evidence="6 12" id="KW-0413">Isomerase</keyword>
<protein>
    <recommendedName>
        <fullName evidence="3">DNA topoisomerase</fullName>
        <ecNumber evidence="3">5.6.2.1</ecNumber>
    </recommendedName>
    <alternativeName>
        <fullName evidence="10">Omega-protein</fullName>
    </alternativeName>
    <alternativeName>
        <fullName evidence="9">Relaxing enzyme</fullName>
    </alternativeName>
    <alternativeName>
        <fullName evidence="7">Swivelase</fullName>
    </alternativeName>
    <alternativeName>
        <fullName evidence="8">Untwisting enzyme</fullName>
    </alternativeName>
</protein>
<evidence type="ECO:0000256" key="5">
    <source>
        <dbReference type="ARBA" id="ARBA00023125"/>
    </source>
</evidence>
<dbReference type="SMART" id="SM00493">
    <property type="entry name" value="TOPRIM"/>
    <property type="match status" value="1"/>
</dbReference>
<name>A0ABY9TCM6_BREBE</name>
<comment type="catalytic activity">
    <reaction evidence="1">
        <text>ATP-independent breakage of single-stranded DNA, followed by passage and rejoining.</text>
        <dbReference type="EC" id="5.6.2.1"/>
    </reaction>
</comment>
<reference evidence="12 13" key="1">
    <citation type="submission" date="2023-09" db="EMBL/GenBank/DDBJ databases">
        <title>Complete Genome and Methylome dissection of Bacillus brevis NEB573 original source of BbsI restriction endonuclease.</title>
        <authorList>
            <person name="Fomenkov A."/>
            <person name="Roberts R.D."/>
        </authorList>
    </citation>
    <scope>NUCLEOTIDE SEQUENCE [LARGE SCALE GENOMIC DNA]</scope>
    <source>
        <strain evidence="12 13">NEB573</strain>
        <plasmid evidence="12 13">pBbsI</plasmid>
    </source>
</reference>
<dbReference type="InterPro" id="IPR013826">
    <property type="entry name" value="Topo_IA_cen_sub3"/>
</dbReference>
<feature type="domain" description="Topo IA-type catalytic" evidence="11">
    <location>
        <begin position="160"/>
        <end position="594"/>
    </location>
</feature>
<evidence type="ECO:0000256" key="8">
    <source>
        <dbReference type="ARBA" id="ARBA00031985"/>
    </source>
</evidence>
<evidence type="ECO:0000256" key="10">
    <source>
        <dbReference type="ARBA" id="ARBA00032877"/>
    </source>
</evidence>
<evidence type="ECO:0000256" key="9">
    <source>
        <dbReference type="ARBA" id="ARBA00032235"/>
    </source>
</evidence>
<dbReference type="SUPFAM" id="SSF56712">
    <property type="entry name" value="Prokaryotic type I DNA topoisomerase"/>
    <property type="match status" value="1"/>
</dbReference>
<dbReference type="InterPro" id="IPR013497">
    <property type="entry name" value="Topo_IA_cen"/>
</dbReference>
<dbReference type="InterPro" id="IPR023405">
    <property type="entry name" value="Topo_IA_core_domain"/>
</dbReference>
<dbReference type="EC" id="5.6.2.1" evidence="3"/>
<dbReference type="Pfam" id="PF13342">
    <property type="entry name" value="Toprim_Crpt"/>
    <property type="match status" value="4"/>
</dbReference>
<dbReference type="Gene3D" id="1.10.460.10">
    <property type="entry name" value="Topoisomerase I, domain 2"/>
    <property type="match status" value="1"/>
</dbReference>
<evidence type="ECO:0000259" key="11">
    <source>
        <dbReference type="PROSITE" id="PS52039"/>
    </source>
</evidence>
<evidence type="ECO:0000256" key="3">
    <source>
        <dbReference type="ARBA" id="ARBA00012891"/>
    </source>
</evidence>